<keyword evidence="3" id="KW-1185">Reference proteome</keyword>
<organism evidence="2 3">
    <name type="scientific">Imshaugia aleurites</name>
    <dbReference type="NCBI Taxonomy" id="172621"/>
    <lineage>
        <taxon>Eukaryota</taxon>
        <taxon>Fungi</taxon>
        <taxon>Dikarya</taxon>
        <taxon>Ascomycota</taxon>
        <taxon>Pezizomycotina</taxon>
        <taxon>Lecanoromycetes</taxon>
        <taxon>OSLEUM clade</taxon>
        <taxon>Lecanoromycetidae</taxon>
        <taxon>Lecanorales</taxon>
        <taxon>Lecanorineae</taxon>
        <taxon>Parmeliaceae</taxon>
        <taxon>Imshaugia</taxon>
    </lineage>
</organism>
<feature type="region of interest" description="Disordered" evidence="1">
    <location>
        <begin position="23"/>
        <end position="80"/>
    </location>
</feature>
<dbReference type="EMBL" id="CAJPDT010000015">
    <property type="protein sequence ID" value="CAF9915751.1"/>
    <property type="molecule type" value="Genomic_DNA"/>
</dbReference>
<feature type="compositionally biased region" description="Basic and acidic residues" evidence="1">
    <location>
        <begin position="51"/>
        <end position="61"/>
    </location>
</feature>
<evidence type="ECO:0000256" key="1">
    <source>
        <dbReference type="SAM" id="MobiDB-lite"/>
    </source>
</evidence>
<reference evidence="2" key="1">
    <citation type="submission" date="2021-03" db="EMBL/GenBank/DDBJ databases">
        <authorList>
            <person name="Tagirdzhanova G."/>
        </authorList>
    </citation>
    <scope>NUCLEOTIDE SEQUENCE</scope>
</reference>
<gene>
    <name evidence="2" type="ORF">IMSHALPRED_002691</name>
</gene>
<comment type="caution">
    <text evidence="2">The sequence shown here is derived from an EMBL/GenBank/DDBJ whole genome shotgun (WGS) entry which is preliminary data.</text>
</comment>
<dbReference type="Proteomes" id="UP000664534">
    <property type="component" value="Unassembled WGS sequence"/>
</dbReference>
<accession>A0A8H3F017</accession>
<dbReference type="AlphaFoldDB" id="A0A8H3F017"/>
<sequence length="305" mass="34116">MPSDFIRSIFPRRLRCRHVEETVTGQAAGQAPEKATSCVLQDPPPPYAFDNHAKDGDKELPSESSSIRPTTNRVSTQPDTKLLPSVSVRSCPHGTSSFERIKRIVRLQNFKESYEALDALIPGPGHRDPFTLKFRLCKPDSGSDLGIMGWGKYVYDKYGTLVSERYKQVSGTGGGLVLRFQWTINFVKVPRKQRESREEVHRLLSRTRVEVCTHLMLSDPRIVAAAYRLLQPEDDDTDPIERWEAGCNKGRTTVACEVCATVAERYGYSTCVKVDTKRGLGRGEDPTDPVWLAQCGVQEDATIVA</sequence>
<proteinExistence type="predicted"/>
<feature type="compositionally biased region" description="Polar residues" evidence="1">
    <location>
        <begin position="62"/>
        <end position="79"/>
    </location>
</feature>
<protein>
    <submittedName>
        <fullName evidence="2">Uncharacterized protein</fullName>
    </submittedName>
</protein>
<name>A0A8H3F017_9LECA</name>
<evidence type="ECO:0000313" key="3">
    <source>
        <dbReference type="Proteomes" id="UP000664534"/>
    </source>
</evidence>
<evidence type="ECO:0000313" key="2">
    <source>
        <dbReference type="EMBL" id="CAF9915751.1"/>
    </source>
</evidence>